<keyword evidence="4 7" id="KW-0808">Transferase</keyword>
<dbReference type="EMBL" id="FODS01000009">
    <property type="protein sequence ID" value="SEO69284.1"/>
    <property type="molecule type" value="Genomic_DNA"/>
</dbReference>
<evidence type="ECO:0000256" key="4">
    <source>
        <dbReference type="ARBA" id="ARBA00022679"/>
    </source>
</evidence>
<dbReference type="InterPro" id="IPR015424">
    <property type="entry name" value="PyrdxlP-dep_Trfase"/>
</dbReference>
<dbReference type="EC" id="2.6.1.-" evidence="7"/>
<dbReference type="RefSeq" id="WP_093117865.1">
    <property type="nucleotide sequence ID" value="NZ_FODS01000009.1"/>
</dbReference>
<dbReference type="AlphaFoldDB" id="A0A1H8RSX5"/>
<proteinExistence type="inferred from homology"/>
<dbReference type="PANTHER" id="PTHR46383:SF2">
    <property type="entry name" value="AMINOTRANSFERASE"/>
    <property type="match status" value="1"/>
</dbReference>
<dbReference type="InterPro" id="IPR004838">
    <property type="entry name" value="NHTrfase_class1_PyrdxlP-BS"/>
</dbReference>
<keyword evidence="3 7" id="KW-0032">Aminotransferase</keyword>
<dbReference type="PROSITE" id="PS00105">
    <property type="entry name" value="AA_TRANSFER_CLASS_1"/>
    <property type="match status" value="1"/>
</dbReference>
<organism evidence="9 10">
    <name type="scientific">Salinihabitans flavidus</name>
    <dbReference type="NCBI Taxonomy" id="569882"/>
    <lineage>
        <taxon>Bacteria</taxon>
        <taxon>Pseudomonadati</taxon>
        <taxon>Pseudomonadota</taxon>
        <taxon>Alphaproteobacteria</taxon>
        <taxon>Rhodobacterales</taxon>
        <taxon>Roseobacteraceae</taxon>
        <taxon>Salinihabitans</taxon>
    </lineage>
</organism>
<dbReference type="OrthoDB" id="9763453at2"/>
<accession>A0A1H8RSX5</accession>
<comment type="similarity">
    <text evidence="2 7">Belongs to the class-I pyridoxal-phosphate-dependent aminotransferase family.</text>
</comment>
<dbReference type="InterPro" id="IPR004839">
    <property type="entry name" value="Aminotransferase_I/II_large"/>
</dbReference>
<evidence type="ECO:0000313" key="9">
    <source>
        <dbReference type="EMBL" id="SEO69284.1"/>
    </source>
</evidence>
<dbReference type="Proteomes" id="UP000198893">
    <property type="component" value="Unassembled WGS sequence"/>
</dbReference>
<evidence type="ECO:0000313" key="10">
    <source>
        <dbReference type="Proteomes" id="UP000198893"/>
    </source>
</evidence>
<dbReference type="STRING" id="569882.SAMN04490248_109110"/>
<dbReference type="CDD" id="cd00609">
    <property type="entry name" value="AAT_like"/>
    <property type="match status" value="1"/>
</dbReference>
<gene>
    <name evidence="9" type="ORF">SAMN04490248_109110</name>
</gene>
<dbReference type="GO" id="GO:0030170">
    <property type="term" value="F:pyridoxal phosphate binding"/>
    <property type="evidence" value="ECO:0007669"/>
    <property type="project" value="InterPro"/>
</dbReference>
<evidence type="ECO:0000256" key="6">
    <source>
        <dbReference type="ARBA" id="ARBA00049185"/>
    </source>
</evidence>
<evidence type="ECO:0000256" key="5">
    <source>
        <dbReference type="ARBA" id="ARBA00022898"/>
    </source>
</evidence>
<dbReference type="InterPro" id="IPR050596">
    <property type="entry name" value="AspAT/PAT-like"/>
</dbReference>
<dbReference type="PANTHER" id="PTHR46383">
    <property type="entry name" value="ASPARTATE AMINOTRANSFERASE"/>
    <property type="match status" value="1"/>
</dbReference>
<comment type="cofactor">
    <cofactor evidence="1 7">
        <name>pyridoxal 5'-phosphate</name>
        <dbReference type="ChEBI" id="CHEBI:597326"/>
    </cofactor>
</comment>
<dbReference type="InterPro" id="IPR015421">
    <property type="entry name" value="PyrdxlP-dep_Trfase_major"/>
</dbReference>
<sequence length="382" mass="41351">MRNSSRGEVDPFIVMDVMEAARLAEEAGRHIIHMEVGQPSTAAPGGARAALARAMEQDSLGYTVALGLPALRDRIARLYGEWYGVDLDPARVIVTPGSSGAFLLAFTALFDAGERVAIGAPGYPSYRQILKALSLEPVDLPTRPENRLQPVPEDFAGLDIQGLMVASPANPTGTMLDRGAMGALIDAAQQAGAAFISDEIYHGLEYEAKAVSALEITDECYVINSFSKYFSMTGWRAGWMVVPQGHVRKIERLAQNMFICASHAAQVAALAAMDCTEELQGNLDVYRRNRQMMIDGLPKAGFDSFAPPDGAFYVYADVSDLTDDSRAFAREILDEAGVAVTPGLDFDPLRGAGTLRFSYARSSADIAEGLERLERFMAQRRG</sequence>
<dbReference type="Pfam" id="PF00155">
    <property type="entry name" value="Aminotran_1_2"/>
    <property type="match status" value="1"/>
</dbReference>
<evidence type="ECO:0000256" key="1">
    <source>
        <dbReference type="ARBA" id="ARBA00001933"/>
    </source>
</evidence>
<reference evidence="9 10" key="1">
    <citation type="submission" date="2016-10" db="EMBL/GenBank/DDBJ databases">
        <authorList>
            <person name="de Groot N.N."/>
        </authorList>
    </citation>
    <scope>NUCLEOTIDE SEQUENCE [LARGE SCALE GENOMIC DNA]</scope>
    <source>
        <strain evidence="9 10">DSM 27842</strain>
    </source>
</reference>
<evidence type="ECO:0000259" key="8">
    <source>
        <dbReference type="Pfam" id="PF00155"/>
    </source>
</evidence>
<comment type="catalytic activity">
    <reaction evidence="6">
        <text>L-aspartate + 2-oxoglutarate = oxaloacetate + L-glutamate</text>
        <dbReference type="Rhea" id="RHEA:21824"/>
        <dbReference type="ChEBI" id="CHEBI:16452"/>
        <dbReference type="ChEBI" id="CHEBI:16810"/>
        <dbReference type="ChEBI" id="CHEBI:29985"/>
        <dbReference type="ChEBI" id="CHEBI:29991"/>
        <dbReference type="EC" id="2.6.1.1"/>
    </reaction>
</comment>
<dbReference type="GO" id="GO:0004069">
    <property type="term" value="F:L-aspartate:2-oxoglutarate aminotransferase activity"/>
    <property type="evidence" value="ECO:0007669"/>
    <property type="project" value="UniProtKB-EC"/>
</dbReference>
<keyword evidence="10" id="KW-1185">Reference proteome</keyword>
<evidence type="ECO:0000256" key="7">
    <source>
        <dbReference type="RuleBase" id="RU000481"/>
    </source>
</evidence>
<feature type="domain" description="Aminotransferase class I/classII large" evidence="8">
    <location>
        <begin position="30"/>
        <end position="373"/>
    </location>
</feature>
<evidence type="ECO:0000256" key="3">
    <source>
        <dbReference type="ARBA" id="ARBA00022576"/>
    </source>
</evidence>
<dbReference type="GO" id="GO:0006520">
    <property type="term" value="P:amino acid metabolic process"/>
    <property type="evidence" value="ECO:0007669"/>
    <property type="project" value="InterPro"/>
</dbReference>
<dbReference type="PRINTS" id="PR00753">
    <property type="entry name" value="ACCSYNTHASE"/>
</dbReference>
<protein>
    <recommendedName>
        <fullName evidence="7">Aminotransferase</fullName>
        <ecNumber evidence="7">2.6.1.-</ecNumber>
    </recommendedName>
</protein>
<keyword evidence="5" id="KW-0663">Pyridoxal phosphate</keyword>
<dbReference type="Gene3D" id="3.40.640.10">
    <property type="entry name" value="Type I PLP-dependent aspartate aminotransferase-like (Major domain)"/>
    <property type="match status" value="1"/>
</dbReference>
<dbReference type="SUPFAM" id="SSF53383">
    <property type="entry name" value="PLP-dependent transferases"/>
    <property type="match status" value="1"/>
</dbReference>
<evidence type="ECO:0000256" key="2">
    <source>
        <dbReference type="ARBA" id="ARBA00007441"/>
    </source>
</evidence>
<name>A0A1H8RSX5_9RHOB</name>